<gene>
    <name evidence="2" type="ORF">Pmar_PMAR002620</name>
</gene>
<dbReference type="AlphaFoldDB" id="C5LNS5"/>
<feature type="compositionally biased region" description="Basic residues" evidence="1">
    <location>
        <begin position="133"/>
        <end position="146"/>
    </location>
</feature>
<protein>
    <submittedName>
        <fullName evidence="2">Uncharacterized protein</fullName>
    </submittedName>
</protein>
<accession>C5LNS5</accession>
<proteinExistence type="predicted"/>
<dbReference type="Proteomes" id="UP000007800">
    <property type="component" value="Unassembled WGS sequence"/>
</dbReference>
<dbReference type="OrthoDB" id="413122at2759"/>
<sequence length="156" mass="17921">MSEELKAYLERHFVRQAEVTRSLKDYLRDWDIHRLRLLDNLDAPRRCRQPVGDPITSGDIVRVYRPATKRAMSWSSRLYKVMEIRAQIARVRPECAQLGESDEVQYVFNLAKVTDIDGDAVDDRFVDPQPAHSAHRAARRAARRAAKRDAMGGGEC</sequence>
<evidence type="ECO:0000256" key="1">
    <source>
        <dbReference type="SAM" id="MobiDB-lite"/>
    </source>
</evidence>
<evidence type="ECO:0000313" key="3">
    <source>
        <dbReference type="Proteomes" id="UP000007800"/>
    </source>
</evidence>
<keyword evidence="3" id="KW-1185">Reference proteome</keyword>
<dbReference type="RefSeq" id="XP_002768908.1">
    <property type="nucleotide sequence ID" value="XM_002768862.1"/>
</dbReference>
<organism evidence="3">
    <name type="scientific">Perkinsus marinus (strain ATCC 50983 / TXsc)</name>
    <dbReference type="NCBI Taxonomy" id="423536"/>
    <lineage>
        <taxon>Eukaryota</taxon>
        <taxon>Sar</taxon>
        <taxon>Alveolata</taxon>
        <taxon>Perkinsozoa</taxon>
        <taxon>Perkinsea</taxon>
        <taxon>Perkinsida</taxon>
        <taxon>Perkinsidae</taxon>
        <taxon>Perkinsus</taxon>
    </lineage>
</organism>
<reference evidence="2 3" key="1">
    <citation type="submission" date="2008-07" db="EMBL/GenBank/DDBJ databases">
        <authorList>
            <person name="El-Sayed N."/>
            <person name="Caler E."/>
            <person name="Inman J."/>
            <person name="Amedeo P."/>
            <person name="Hass B."/>
            <person name="Wortman J."/>
        </authorList>
    </citation>
    <scope>NUCLEOTIDE SEQUENCE [LARGE SCALE GENOMIC DNA]</scope>
    <source>
        <strain evidence="3">ATCC 50983 / TXsc</strain>
    </source>
</reference>
<name>C5LNS5_PERM5</name>
<dbReference type="GeneID" id="9040175"/>
<feature type="region of interest" description="Disordered" evidence="1">
    <location>
        <begin position="129"/>
        <end position="156"/>
    </location>
</feature>
<evidence type="ECO:0000313" key="2">
    <source>
        <dbReference type="EMBL" id="EER01626.1"/>
    </source>
</evidence>
<dbReference type="InParanoid" id="C5LNS5"/>
<dbReference type="EMBL" id="GG683853">
    <property type="protein sequence ID" value="EER01626.1"/>
    <property type="molecule type" value="Genomic_DNA"/>
</dbReference>